<feature type="region of interest" description="Disordered" evidence="1">
    <location>
        <begin position="255"/>
        <end position="277"/>
    </location>
</feature>
<keyword evidence="4" id="KW-1185">Reference proteome</keyword>
<evidence type="ECO:0000256" key="2">
    <source>
        <dbReference type="SAM" id="Phobius"/>
    </source>
</evidence>
<proteinExistence type="predicted"/>
<keyword evidence="2" id="KW-0472">Membrane</keyword>
<feature type="transmembrane region" description="Helical" evidence="2">
    <location>
        <begin position="99"/>
        <end position="123"/>
    </location>
</feature>
<dbReference type="HOGENOM" id="CLU_1004919_0_0_1"/>
<name>S3CUK6_GLAL2</name>
<feature type="transmembrane region" description="Helical" evidence="2">
    <location>
        <begin position="59"/>
        <end position="79"/>
    </location>
</feature>
<dbReference type="RefSeq" id="XP_008082774.1">
    <property type="nucleotide sequence ID" value="XM_008084583.1"/>
</dbReference>
<dbReference type="EMBL" id="KE145365">
    <property type="protein sequence ID" value="EPE30097.1"/>
    <property type="molecule type" value="Genomic_DNA"/>
</dbReference>
<organism evidence="3 4">
    <name type="scientific">Glarea lozoyensis (strain ATCC 20868 / MF5171)</name>
    <dbReference type="NCBI Taxonomy" id="1116229"/>
    <lineage>
        <taxon>Eukaryota</taxon>
        <taxon>Fungi</taxon>
        <taxon>Dikarya</taxon>
        <taxon>Ascomycota</taxon>
        <taxon>Pezizomycotina</taxon>
        <taxon>Leotiomycetes</taxon>
        <taxon>Helotiales</taxon>
        <taxon>Helotiaceae</taxon>
        <taxon>Glarea</taxon>
    </lineage>
</organism>
<sequence>MSPRSLKSWFDPIVKTDESEPEAPWVEVDPRGNSHVRRWKRPRTTDHWNGKYATVYGKFFLTFLPLIVLPLIAGFYHPLQRNEHTCHRDAYGRQRCKLTGYYFTFDHVVMITSATYFFLAIILESVLMAKNRLHPWMYITIYSIGTMFPPALFPASNVAFIRTLTWTYAITEWVICASCILHGICVARILVKEKRSARQVEQDAIYAESLYQDDEREAREGELVLIDEETAFEDQFSDDERSRVISPIVKDMVSSEETGDVVEDAASKVQDETSSNN</sequence>
<protein>
    <submittedName>
        <fullName evidence="3">Uncharacterized protein</fullName>
    </submittedName>
</protein>
<feature type="transmembrane region" description="Helical" evidence="2">
    <location>
        <begin position="165"/>
        <end position="191"/>
    </location>
</feature>
<dbReference type="AlphaFoldDB" id="S3CUK6"/>
<feature type="transmembrane region" description="Helical" evidence="2">
    <location>
        <begin position="135"/>
        <end position="153"/>
    </location>
</feature>
<evidence type="ECO:0000313" key="4">
    <source>
        <dbReference type="Proteomes" id="UP000016922"/>
    </source>
</evidence>
<keyword evidence="2" id="KW-1133">Transmembrane helix</keyword>
<evidence type="ECO:0000313" key="3">
    <source>
        <dbReference type="EMBL" id="EPE30097.1"/>
    </source>
</evidence>
<keyword evidence="2" id="KW-0812">Transmembrane</keyword>
<accession>S3CUK6</accession>
<evidence type="ECO:0000256" key="1">
    <source>
        <dbReference type="SAM" id="MobiDB-lite"/>
    </source>
</evidence>
<dbReference type="OrthoDB" id="10461627at2759"/>
<dbReference type="KEGG" id="glz:GLAREA_12820"/>
<dbReference type="GeneID" id="19471860"/>
<reference evidence="3 4" key="1">
    <citation type="journal article" date="2013" name="BMC Genomics">
        <title>Genomics-driven discovery of the pneumocandin biosynthetic gene cluster in the fungus Glarea lozoyensis.</title>
        <authorList>
            <person name="Chen L."/>
            <person name="Yue Q."/>
            <person name="Zhang X."/>
            <person name="Xiang M."/>
            <person name="Wang C."/>
            <person name="Li S."/>
            <person name="Che Y."/>
            <person name="Ortiz-Lopez F.J."/>
            <person name="Bills G.F."/>
            <person name="Liu X."/>
            <person name="An Z."/>
        </authorList>
    </citation>
    <scope>NUCLEOTIDE SEQUENCE [LARGE SCALE GENOMIC DNA]</scope>
    <source>
        <strain evidence="4">ATCC 20868 / MF5171</strain>
    </source>
</reference>
<dbReference type="Proteomes" id="UP000016922">
    <property type="component" value="Unassembled WGS sequence"/>
</dbReference>
<gene>
    <name evidence="3" type="ORF">GLAREA_12820</name>
</gene>